<dbReference type="AlphaFoldDB" id="A0A6L2JAB6"/>
<proteinExistence type="predicted"/>
<dbReference type="PANTHER" id="PTHR11439:SF491">
    <property type="entry name" value="INTEGRASE CATALYTIC DOMAIN-CONTAINING PROTEIN"/>
    <property type="match status" value="1"/>
</dbReference>
<dbReference type="PANTHER" id="PTHR11439">
    <property type="entry name" value="GAG-POL-RELATED RETROTRANSPOSON"/>
    <property type="match status" value="1"/>
</dbReference>
<dbReference type="EMBL" id="BKCJ010000508">
    <property type="protein sequence ID" value="GEU33819.1"/>
    <property type="molecule type" value="Genomic_DNA"/>
</dbReference>
<sequence>KNHWEAVKWILKYLKGTADVGLVYGRDQGKHVDVDGFVDADNAKDPDKGRSITGYVFMIHGCVVSWKATLQHVVALSTTEAEYMALTEANKESIWLKGLLIELGVNLRSVVVNYDNQSAIHLSRNALFHERTKHINVRYHFIKEIMESKEIEVAKIGTKDNAADAFTKVVPGPKFKYCMKILGVGMN</sequence>
<organism evidence="1">
    <name type="scientific">Tanacetum cinerariifolium</name>
    <name type="common">Dalmatian daisy</name>
    <name type="synonym">Chrysanthemum cinerariifolium</name>
    <dbReference type="NCBI Taxonomy" id="118510"/>
    <lineage>
        <taxon>Eukaryota</taxon>
        <taxon>Viridiplantae</taxon>
        <taxon>Streptophyta</taxon>
        <taxon>Embryophyta</taxon>
        <taxon>Tracheophyta</taxon>
        <taxon>Spermatophyta</taxon>
        <taxon>Magnoliopsida</taxon>
        <taxon>eudicotyledons</taxon>
        <taxon>Gunneridae</taxon>
        <taxon>Pentapetalae</taxon>
        <taxon>asterids</taxon>
        <taxon>campanulids</taxon>
        <taxon>Asterales</taxon>
        <taxon>Asteraceae</taxon>
        <taxon>Asteroideae</taxon>
        <taxon>Anthemideae</taxon>
        <taxon>Anthemidinae</taxon>
        <taxon>Tanacetum</taxon>
    </lineage>
</organism>
<accession>A0A6L2JAB6</accession>
<protein>
    <submittedName>
        <fullName evidence="1">Retrovirus-related Pol polyprotein from transposon TNT 1-94</fullName>
    </submittedName>
</protein>
<evidence type="ECO:0000313" key="1">
    <source>
        <dbReference type="EMBL" id="GEU33819.1"/>
    </source>
</evidence>
<reference evidence="1" key="1">
    <citation type="journal article" date="2019" name="Sci. Rep.">
        <title>Draft genome of Tanacetum cinerariifolium, the natural source of mosquito coil.</title>
        <authorList>
            <person name="Yamashiro T."/>
            <person name="Shiraishi A."/>
            <person name="Satake H."/>
            <person name="Nakayama K."/>
        </authorList>
    </citation>
    <scope>NUCLEOTIDE SEQUENCE</scope>
</reference>
<dbReference type="CDD" id="cd09272">
    <property type="entry name" value="RNase_HI_RT_Ty1"/>
    <property type="match status" value="1"/>
</dbReference>
<gene>
    <name evidence="1" type="ORF">Tci_005797</name>
</gene>
<name>A0A6L2JAB6_TANCI</name>
<feature type="non-terminal residue" evidence="1">
    <location>
        <position position="1"/>
    </location>
</feature>
<comment type="caution">
    <text evidence="1">The sequence shown here is derived from an EMBL/GenBank/DDBJ whole genome shotgun (WGS) entry which is preliminary data.</text>
</comment>